<protein>
    <submittedName>
        <fullName evidence="1">Uncharacterized protein</fullName>
    </submittedName>
</protein>
<organism evidence="1">
    <name type="scientific">Arundo donax</name>
    <name type="common">Giant reed</name>
    <name type="synonym">Donax arundinaceus</name>
    <dbReference type="NCBI Taxonomy" id="35708"/>
    <lineage>
        <taxon>Eukaryota</taxon>
        <taxon>Viridiplantae</taxon>
        <taxon>Streptophyta</taxon>
        <taxon>Embryophyta</taxon>
        <taxon>Tracheophyta</taxon>
        <taxon>Spermatophyta</taxon>
        <taxon>Magnoliopsida</taxon>
        <taxon>Liliopsida</taxon>
        <taxon>Poales</taxon>
        <taxon>Poaceae</taxon>
        <taxon>PACMAD clade</taxon>
        <taxon>Arundinoideae</taxon>
        <taxon>Arundineae</taxon>
        <taxon>Arundo</taxon>
    </lineage>
</organism>
<sequence>MNTIGLVSGNWKESKITQVMGVNGRRMERSHFLWKIVAEAHTMGPNHPVQYMSCQFRPRIMGRGSC</sequence>
<evidence type="ECO:0000313" key="1">
    <source>
        <dbReference type="EMBL" id="JAE20193.1"/>
    </source>
</evidence>
<dbReference type="AlphaFoldDB" id="A0A0A9GHP4"/>
<name>A0A0A9GHP4_ARUDO</name>
<reference evidence="1" key="2">
    <citation type="journal article" date="2015" name="Data Brief">
        <title>Shoot transcriptome of the giant reed, Arundo donax.</title>
        <authorList>
            <person name="Barrero R.A."/>
            <person name="Guerrero F.D."/>
            <person name="Moolhuijzen P."/>
            <person name="Goolsby J.A."/>
            <person name="Tidwell J."/>
            <person name="Bellgard S.E."/>
            <person name="Bellgard M.I."/>
        </authorList>
    </citation>
    <scope>NUCLEOTIDE SEQUENCE</scope>
    <source>
        <tissue evidence="1">Shoot tissue taken approximately 20 cm above the soil surface</tissue>
    </source>
</reference>
<dbReference type="EMBL" id="GBRH01177703">
    <property type="protein sequence ID" value="JAE20193.1"/>
    <property type="molecule type" value="Transcribed_RNA"/>
</dbReference>
<accession>A0A0A9GHP4</accession>
<proteinExistence type="predicted"/>
<reference evidence="1" key="1">
    <citation type="submission" date="2014-09" db="EMBL/GenBank/DDBJ databases">
        <authorList>
            <person name="Magalhaes I.L.F."/>
            <person name="Oliveira U."/>
            <person name="Santos F.R."/>
            <person name="Vidigal T.H.D.A."/>
            <person name="Brescovit A.D."/>
            <person name="Santos A.J."/>
        </authorList>
    </citation>
    <scope>NUCLEOTIDE SEQUENCE</scope>
    <source>
        <tissue evidence="1">Shoot tissue taken approximately 20 cm above the soil surface</tissue>
    </source>
</reference>